<keyword evidence="7 9" id="KW-0186">Copper</keyword>
<keyword evidence="3" id="KW-0813">Transport</keyword>
<evidence type="ECO:0000313" key="15">
    <source>
        <dbReference type="Proteomes" id="UP000477070"/>
    </source>
</evidence>
<keyword evidence="6" id="KW-0249">Electron transport</keyword>
<dbReference type="GO" id="GO:0042597">
    <property type="term" value="C:periplasmic space"/>
    <property type="evidence" value="ECO:0007669"/>
    <property type="project" value="UniProtKB-SubCell"/>
</dbReference>
<evidence type="ECO:0000256" key="7">
    <source>
        <dbReference type="ARBA" id="ARBA00023008"/>
    </source>
</evidence>
<feature type="chain" id="PRO_5033779785" description="Pseudoazurin" evidence="10">
    <location>
        <begin position="21"/>
        <end position="145"/>
    </location>
</feature>
<evidence type="ECO:0000256" key="8">
    <source>
        <dbReference type="NCBIfam" id="TIGR02375"/>
    </source>
</evidence>
<dbReference type="GO" id="GO:0005507">
    <property type="term" value="F:copper ion binding"/>
    <property type="evidence" value="ECO:0007669"/>
    <property type="project" value="UniProtKB-UniRule"/>
</dbReference>
<accession>A0A347VTN8</accession>
<feature type="signal peptide" evidence="10">
    <location>
        <begin position="1"/>
        <end position="20"/>
    </location>
</feature>
<proteinExistence type="predicted"/>
<evidence type="ECO:0000256" key="1">
    <source>
        <dbReference type="ARBA" id="ARBA00004418"/>
    </source>
</evidence>
<dbReference type="PRINTS" id="PR00155">
    <property type="entry name" value="AMICYANIN"/>
</dbReference>
<evidence type="ECO:0000256" key="9">
    <source>
        <dbReference type="PIRSR" id="PIRSR602386-1"/>
    </source>
</evidence>
<keyword evidence="10" id="KW-0732">Signal</keyword>
<evidence type="ECO:0000256" key="6">
    <source>
        <dbReference type="ARBA" id="ARBA00022982"/>
    </source>
</evidence>
<dbReference type="InterPro" id="IPR000923">
    <property type="entry name" value="BlueCu_1"/>
</dbReference>
<feature type="domain" description="Blue (type 1) copper" evidence="11">
    <location>
        <begin position="26"/>
        <end position="110"/>
    </location>
</feature>
<sequence>MKKYILGLAMSALCFTALNAANHEIKMQNKTADGTMTFDPIYLKANVGDTVTFKAVTKGHDAESVLVPDGAKPFKGKINEEITYTLEKEGVYVYLCTPHKAMNMTGIIQVGNAVNKAAAEAKINELDSKAATNKGRLKKYAAQIK</sequence>
<gene>
    <name evidence="12" type="ORF">DCO61_06485</name>
    <name evidence="13" type="ORF">LS64_001180</name>
</gene>
<feature type="binding site" evidence="9">
    <location>
        <position position="99"/>
    </location>
    <ligand>
        <name>Cu cation</name>
        <dbReference type="ChEBI" id="CHEBI:23378"/>
    </ligand>
</feature>
<evidence type="ECO:0000313" key="13">
    <source>
        <dbReference type="EMBL" id="TLD95510.1"/>
    </source>
</evidence>
<dbReference type="Gene3D" id="2.60.40.420">
    <property type="entry name" value="Cupredoxins - blue copper proteins"/>
    <property type="match status" value="1"/>
</dbReference>
<reference evidence="13 14" key="1">
    <citation type="journal article" date="2014" name="Genome Announc.">
        <title>Draft genome sequences of eight enterohepatic helicobacter species isolated from both laboratory and wild rodents.</title>
        <authorList>
            <person name="Sheh A."/>
            <person name="Shen Z."/>
            <person name="Fox J.G."/>
        </authorList>
    </citation>
    <scope>NUCLEOTIDE SEQUENCE [LARGE SCALE GENOMIC DNA]</scope>
    <source>
        <strain evidence="13 14">MIT 97-6194</strain>
    </source>
</reference>
<keyword evidence="4 9" id="KW-0479">Metal-binding</keyword>
<feature type="binding site" evidence="9">
    <location>
        <position position="104"/>
    </location>
    <ligand>
        <name>Cu cation</name>
        <dbReference type="ChEBI" id="CHEBI:23378"/>
    </ligand>
</feature>
<dbReference type="InterPro" id="IPR012745">
    <property type="entry name" value="Pseudoazurin"/>
</dbReference>
<dbReference type="Proteomes" id="UP000029714">
    <property type="component" value="Unassembled WGS sequence"/>
</dbReference>
<comment type="caution">
    <text evidence="13">The sequence shown here is derived from an EMBL/GenBank/DDBJ whole genome shotgun (WGS) entry which is preliminary data.</text>
</comment>
<dbReference type="STRING" id="1548018.LS64_12145"/>
<dbReference type="EMBL" id="JRMP02000002">
    <property type="protein sequence ID" value="TLD95510.1"/>
    <property type="molecule type" value="Genomic_DNA"/>
</dbReference>
<dbReference type="Pfam" id="PF00127">
    <property type="entry name" value="Copper-bind"/>
    <property type="match status" value="1"/>
</dbReference>
<dbReference type="AlphaFoldDB" id="A0A347VTN8"/>
<organism evidence="13 14">
    <name type="scientific">Helicobacter saguini</name>
    <dbReference type="NCBI Taxonomy" id="1548018"/>
    <lineage>
        <taxon>Bacteria</taxon>
        <taxon>Pseudomonadati</taxon>
        <taxon>Campylobacterota</taxon>
        <taxon>Epsilonproteobacteria</taxon>
        <taxon>Campylobacterales</taxon>
        <taxon>Helicobacteraceae</taxon>
        <taxon>Helicobacter</taxon>
    </lineage>
</organism>
<dbReference type="EMBL" id="QBIU01000001">
    <property type="protein sequence ID" value="MWV69657.1"/>
    <property type="molecule type" value="Genomic_DNA"/>
</dbReference>
<name>A0A347VTN8_9HELI</name>
<reference evidence="13 14" key="2">
    <citation type="journal article" date="2016" name="Infect. Immun.">
        <title>Helicobacter saguini, a Novel Helicobacter Isolated from Cotton-Top Tamarins with Ulcerative Colitis, Has Proinflammatory Properties and Induces Typhlocolitis and Dysplasia in Gnotobiotic IL-10-/- Mice.</title>
        <authorList>
            <person name="Shen Z."/>
            <person name="Mannion A."/>
            <person name="Whary M.T."/>
            <person name="Muthupalani S."/>
            <person name="Sheh A."/>
            <person name="Feng Y."/>
            <person name="Gong G."/>
            <person name="Vandamme P."/>
            <person name="Holcombe H.R."/>
            <person name="Paster B.J."/>
            <person name="Fox J.G."/>
        </authorList>
    </citation>
    <scope>NUCLEOTIDE SEQUENCE [LARGE SCALE GENOMIC DNA]</scope>
    <source>
        <strain evidence="13 14">MIT 97-6194</strain>
    </source>
</reference>
<evidence type="ECO:0000256" key="2">
    <source>
        <dbReference type="ARBA" id="ARBA00016984"/>
    </source>
</evidence>
<dbReference type="InterPro" id="IPR008972">
    <property type="entry name" value="Cupredoxin"/>
</dbReference>
<protein>
    <recommendedName>
        <fullName evidence="2 8">Pseudoazurin</fullName>
    </recommendedName>
</protein>
<evidence type="ECO:0000259" key="11">
    <source>
        <dbReference type="Pfam" id="PF00127"/>
    </source>
</evidence>
<reference evidence="13" key="3">
    <citation type="submission" date="2018-04" db="EMBL/GenBank/DDBJ databases">
        <authorList>
            <person name="Sheh A."/>
            <person name="Shen Z."/>
            <person name="Mannion A.J."/>
            <person name="Fox J.G."/>
        </authorList>
    </citation>
    <scope>NUCLEOTIDE SEQUENCE</scope>
    <source>
        <strain evidence="13">MIT 97-6194</strain>
    </source>
</reference>
<feature type="binding site" evidence="9">
    <location>
        <position position="96"/>
    </location>
    <ligand>
        <name>Cu cation</name>
        <dbReference type="ChEBI" id="CHEBI:23378"/>
    </ligand>
</feature>
<dbReference type="NCBIfam" id="TIGR02375">
    <property type="entry name" value="pseudoazurin"/>
    <property type="match status" value="1"/>
</dbReference>
<evidence type="ECO:0000256" key="10">
    <source>
        <dbReference type="SAM" id="SignalP"/>
    </source>
</evidence>
<comment type="cofactor">
    <cofactor evidence="9">
        <name>Cu cation</name>
        <dbReference type="ChEBI" id="CHEBI:23378"/>
    </cofactor>
    <text evidence="9">Binds 1 copper ion per subunit.</text>
</comment>
<dbReference type="InterPro" id="IPR028871">
    <property type="entry name" value="BlueCu_1_BS"/>
</dbReference>
<dbReference type="OrthoDB" id="9757546at2"/>
<dbReference type="Proteomes" id="UP000477070">
    <property type="component" value="Unassembled WGS sequence"/>
</dbReference>
<feature type="binding site" evidence="9">
    <location>
        <position position="60"/>
    </location>
    <ligand>
        <name>Cu cation</name>
        <dbReference type="ChEBI" id="CHEBI:23378"/>
    </ligand>
</feature>
<comment type="subcellular location">
    <subcellularLocation>
        <location evidence="1">Periplasm</location>
    </subcellularLocation>
</comment>
<evidence type="ECO:0000313" key="12">
    <source>
        <dbReference type="EMBL" id="MWV69657.1"/>
    </source>
</evidence>
<keyword evidence="5" id="KW-0574">Periplasm</keyword>
<evidence type="ECO:0000256" key="5">
    <source>
        <dbReference type="ARBA" id="ARBA00022764"/>
    </source>
</evidence>
<keyword evidence="14" id="KW-1185">Reference proteome</keyword>
<evidence type="ECO:0000313" key="14">
    <source>
        <dbReference type="Proteomes" id="UP000029714"/>
    </source>
</evidence>
<dbReference type="InterPro" id="IPR002386">
    <property type="entry name" value="Amicyanin/Pseudoazurin"/>
</dbReference>
<dbReference type="SUPFAM" id="SSF49503">
    <property type="entry name" value="Cupredoxins"/>
    <property type="match status" value="1"/>
</dbReference>
<dbReference type="PROSITE" id="PS00196">
    <property type="entry name" value="COPPER_BLUE"/>
    <property type="match status" value="1"/>
</dbReference>
<evidence type="ECO:0000256" key="3">
    <source>
        <dbReference type="ARBA" id="ARBA00022448"/>
    </source>
</evidence>
<dbReference type="RefSeq" id="WP_034573368.1">
    <property type="nucleotide sequence ID" value="NZ_JRMP02000002.1"/>
</dbReference>
<evidence type="ECO:0000256" key="4">
    <source>
        <dbReference type="ARBA" id="ARBA00022723"/>
    </source>
</evidence>
<dbReference type="GO" id="GO:0009055">
    <property type="term" value="F:electron transfer activity"/>
    <property type="evidence" value="ECO:0007669"/>
    <property type="project" value="InterPro"/>
</dbReference>
<dbReference type="CDD" id="cd04218">
    <property type="entry name" value="Pseudoazurin"/>
    <property type="match status" value="1"/>
</dbReference>
<reference evidence="12 15" key="4">
    <citation type="submission" date="2019-12" db="EMBL/GenBank/DDBJ databases">
        <title>Multi-Generational Helicobacter saguini Isolates.</title>
        <authorList>
            <person name="Mannion A."/>
            <person name="Shen Z."/>
            <person name="Fox J.G."/>
        </authorList>
    </citation>
    <scope>NUCLEOTIDE SEQUENCE [LARGE SCALE GENOMIC DNA]</scope>
    <source>
        <strain evidence="12">16-048</strain>
        <strain evidence="15">16-048 (F4)</strain>
    </source>
</reference>